<dbReference type="CDD" id="cd13711">
    <property type="entry name" value="PBP2_Ngo0372_TcyA"/>
    <property type="match status" value="1"/>
</dbReference>
<protein>
    <submittedName>
        <fullName evidence="8">Amino acid ABC transporter substrate-binding protein</fullName>
    </submittedName>
</protein>
<dbReference type="InterPro" id="IPR018313">
    <property type="entry name" value="SBP_3_CS"/>
</dbReference>
<dbReference type="SMART" id="SM00062">
    <property type="entry name" value="PBPb"/>
    <property type="match status" value="1"/>
</dbReference>
<evidence type="ECO:0000313" key="8">
    <source>
        <dbReference type="EMBL" id="TXR57084.1"/>
    </source>
</evidence>
<dbReference type="PANTHER" id="PTHR35936:SF19">
    <property type="entry name" value="AMINO-ACID-BINDING PROTEIN YXEM-RELATED"/>
    <property type="match status" value="1"/>
</dbReference>
<dbReference type="OrthoDB" id="9814902at2"/>
<dbReference type="GO" id="GO:0015276">
    <property type="term" value="F:ligand-gated monoatomic ion channel activity"/>
    <property type="evidence" value="ECO:0007669"/>
    <property type="project" value="InterPro"/>
</dbReference>
<keyword evidence="9" id="KW-1185">Reference proteome</keyword>
<dbReference type="SMART" id="SM00079">
    <property type="entry name" value="PBPe"/>
    <property type="match status" value="1"/>
</dbReference>
<dbReference type="GO" id="GO:0030313">
    <property type="term" value="C:cell envelope"/>
    <property type="evidence" value="ECO:0007669"/>
    <property type="project" value="UniProtKB-SubCell"/>
</dbReference>
<dbReference type="AlphaFoldDB" id="A0A5C8ZHQ4"/>
<evidence type="ECO:0000259" key="7">
    <source>
        <dbReference type="SMART" id="SM00079"/>
    </source>
</evidence>
<feature type="chain" id="PRO_5022761468" evidence="5">
    <location>
        <begin position="28"/>
        <end position="272"/>
    </location>
</feature>
<evidence type="ECO:0000256" key="2">
    <source>
        <dbReference type="ARBA" id="ARBA00010333"/>
    </source>
</evidence>
<sequence>MLRRSPFVLLAAAAALALSACSGGSPADGIVGGSSSAAPSGSASGTGGVLRVASEGTYSPFTYHDQKDGGKLTGYDVDVITAVGQKMGMQVEFTDVTWDAIFAGLEAGRYDVIANQVTVNPERQALYDFSTPYTTSTGAIITRADDTSITSLQSLAGKTTAQSSTSNWAQVASGAGAEVEAVEGFTQAVTLLKQGRVDATVNDDLAALDYLKTTGDTSVKIAAKTDDTSEQAFALGKGSELTPKVDEALAELEADGTLAQISQKYFGEDVSR</sequence>
<comment type="similarity">
    <text evidence="2 4">Belongs to the bacterial solute-binding protein 3 family.</text>
</comment>
<comment type="caution">
    <text evidence="8">The sequence shown here is derived from an EMBL/GenBank/DDBJ whole genome shotgun (WGS) entry which is preliminary data.</text>
</comment>
<name>A0A5C8ZHQ4_9ACTN</name>
<feature type="domain" description="Ionotropic glutamate receptor C-terminal" evidence="7">
    <location>
        <begin position="49"/>
        <end position="268"/>
    </location>
</feature>
<dbReference type="InterPro" id="IPR001638">
    <property type="entry name" value="Solute-binding_3/MltF_N"/>
</dbReference>
<evidence type="ECO:0000313" key="9">
    <source>
        <dbReference type="Proteomes" id="UP000321234"/>
    </source>
</evidence>
<evidence type="ECO:0000256" key="4">
    <source>
        <dbReference type="RuleBase" id="RU003744"/>
    </source>
</evidence>
<evidence type="ECO:0000256" key="3">
    <source>
        <dbReference type="ARBA" id="ARBA00022729"/>
    </source>
</evidence>
<dbReference type="PANTHER" id="PTHR35936">
    <property type="entry name" value="MEMBRANE-BOUND LYTIC MUREIN TRANSGLYCOSYLASE F"/>
    <property type="match status" value="1"/>
</dbReference>
<organism evidence="8 9">
    <name type="scientific">Quadrisphaera setariae</name>
    <dbReference type="NCBI Taxonomy" id="2593304"/>
    <lineage>
        <taxon>Bacteria</taxon>
        <taxon>Bacillati</taxon>
        <taxon>Actinomycetota</taxon>
        <taxon>Actinomycetes</taxon>
        <taxon>Kineosporiales</taxon>
        <taxon>Kineosporiaceae</taxon>
        <taxon>Quadrisphaera</taxon>
    </lineage>
</organism>
<comment type="subcellular location">
    <subcellularLocation>
        <location evidence="1">Cell envelope</location>
    </subcellularLocation>
</comment>
<dbReference type="RefSeq" id="WP_147925505.1">
    <property type="nucleotide sequence ID" value="NZ_VKAC01000003.1"/>
</dbReference>
<gene>
    <name evidence="8" type="ORF">FMM08_06315</name>
</gene>
<dbReference type="Proteomes" id="UP000321234">
    <property type="component" value="Unassembled WGS sequence"/>
</dbReference>
<dbReference type="Pfam" id="PF00497">
    <property type="entry name" value="SBP_bac_3"/>
    <property type="match status" value="1"/>
</dbReference>
<dbReference type="InterPro" id="IPR001320">
    <property type="entry name" value="Iontro_rcpt_C"/>
</dbReference>
<dbReference type="PROSITE" id="PS01039">
    <property type="entry name" value="SBP_BACTERIAL_3"/>
    <property type="match status" value="1"/>
</dbReference>
<accession>A0A5C8ZHQ4</accession>
<evidence type="ECO:0000256" key="5">
    <source>
        <dbReference type="SAM" id="SignalP"/>
    </source>
</evidence>
<dbReference type="SUPFAM" id="SSF53850">
    <property type="entry name" value="Periplasmic binding protein-like II"/>
    <property type="match status" value="1"/>
</dbReference>
<dbReference type="GO" id="GO:0016020">
    <property type="term" value="C:membrane"/>
    <property type="evidence" value="ECO:0007669"/>
    <property type="project" value="InterPro"/>
</dbReference>
<feature type="domain" description="Solute-binding protein family 3/N-terminal" evidence="6">
    <location>
        <begin position="49"/>
        <end position="269"/>
    </location>
</feature>
<reference evidence="8 9" key="1">
    <citation type="submission" date="2019-07" db="EMBL/GenBank/DDBJ databases">
        <title>Quadrisphaera sp. strain DD2A genome sequencing and assembly.</title>
        <authorList>
            <person name="Kim I."/>
        </authorList>
    </citation>
    <scope>NUCLEOTIDE SEQUENCE [LARGE SCALE GENOMIC DNA]</scope>
    <source>
        <strain evidence="8 9">DD2A</strain>
    </source>
</reference>
<feature type="signal peptide" evidence="5">
    <location>
        <begin position="1"/>
        <end position="27"/>
    </location>
</feature>
<evidence type="ECO:0000259" key="6">
    <source>
        <dbReference type="SMART" id="SM00062"/>
    </source>
</evidence>
<evidence type="ECO:0000256" key="1">
    <source>
        <dbReference type="ARBA" id="ARBA00004196"/>
    </source>
</evidence>
<proteinExistence type="inferred from homology"/>
<dbReference type="PROSITE" id="PS51257">
    <property type="entry name" value="PROKAR_LIPOPROTEIN"/>
    <property type="match status" value="1"/>
</dbReference>
<dbReference type="Gene3D" id="3.40.190.10">
    <property type="entry name" value="Periplasmic binding protein-like II"/>
    <property type="match status" value="2"/>
</dbReference>
<keyword evidence="3 5" id="KW-0732">Signal</keyword>
<dbReference type="EMBL" id="VKAC01000003">
    <property type="protein sequence ID" value="TXR57084.1"/>
    <property type="molecule type" value="Genomic_DNA"/>
</dbReference>